<organism evidence="2 3">
    <name type="scientific">Aspergillus calidoustus</name>
    <dbReference type="NCBI Taxonomy" id="454130"/>
    <lineage>
        <taxon>Eukaryota</taxon>
        <taxon>Fungi</taxon>
        <taxon>Dikarya</taxon>
        <taxon>Ascomycota</taxon>
        <taxon>Pezizomycotina</taxon>
        <taxon>Eurotiomycetes</taxon>
        <taxon>Eurotiomycetidae</taxon>
        <taxon>Eurotiales</taxon>
        <taxon>Aspergillaceae</taxon>
        <taxon>Aspergillus</taxon>
        <taxon>Aspergillus subgen. Nidulantes</taxon>
    </lineage>
</organism>
<protein>
    <submittedName>
        <fullName evidence="2">Uncharacterized protein</fullName>
    </submittedName>
</protein>
<dbReference type="EMBL" id="CDMC01000008">
    <property type="protein sequence ID" value="CEL06846.1"/>
    <property type="molecule type" value="Genomic_DNA"/>
</dbReference>
<feature type="region of interest" description="Disordered" evidence="1">
    <location>
        <begin position="28"/>
        <end position="92"/>
    </location>
</feature>
<dbReference type="AlphaFoldDB" id="A0A0U5G8B4"/>
<accession>A0A0U5G8B4</accession>
<dbReference type="OrthoDB" id="9970124at2759"/>
<name>A0A0U5G8B4_ASPCI</name>
<evidence type="ECO:0000313" key="3">
    <source>
        <dbReference type="Proteomes" id="UP000054771"/>
    </source>
</evidence>
<sequence>MDRKRHTPDPRRHRSQIPPVAVRIRRRGVPRVQTRDAEIAPPDKPVVDQHDCARWHAEDGVRAQEGEEGAGAGDDLPGDAKGREEGAEDLPADDVEVAGNCVVALVVAQLTNIASTFEMTIPSAWLHVACEGRVAYRATSGWFTRIGQCHQRGTFLPLVFGAGRDGEVWNGWTHQAETDERCAEVVAAQGRGCHQVGGEEVEDGPHAVFWFHQRMETQLEN</sequence>
<evidence type="ECO:0000256" key="1">
    <source>
        <dbReference type="SAM" id="MobiDB-lite"/>
    </source>
</evidence>
<gene>
    <name evidence="2" type="ORF">ASPCAL10018</name>
</gene>
<reference evidence="3" key="1">
    <citation type="journal article" date="2016" name="Genome Announc.">
        <title>Draft genome sequences of fungus Aspergillus calidoustus.</title>
        <authorList>
            <person name="Horn F."/>
            <person name="Linde J."/>
            <person name="Mattern D.J."/>
            <person name="Walther G."/>
            <person name="Guthke R."/>
            <person name="Scherlach K."/>
            <person name="Martin K."/>
            <person name="Brakhage A.A."/>
            <person name="Petzke L."/>
            <person name="Valiante V."/>
        </authorList>
    </citation>
    <scope>NUCLEOTIDE SEQUENCE [LARGE SCALE GENOMIC DNA]</scope>
    <source>
        <strain evidence="3">SF006504</strain>
    </source>
</reference>
<feature type="compositionally biased region" description="Basic and acidic residues" evidence="1">
    <location>
        <begin position="45"/>
        <end position="65"/>
    </location>
</feature>
<evidence type="ECO:0000313" key="2">
    <source>
        <dbReference type="EMBL" id="CEL06846.1"/>
    </source>
</evidence>
<dbReference type="Proteomes" id="UP000054771">
    <property type="component" value="Unassembled WGS sequence"/>
</dbReference>
<keyword evidence="3" id="KW-1185">Reference proteome</keyword>
<proteinExistence type="predicted"/>